<dbReference type="EMBL" id="FOFR01000030">
    <property type="protein sequence ID" value="SES28987.1"/>
    <property type="molecule type" value="Genomic_DNA"/>
</dbReference>
<sequence length="319" mass="34918">MSSDSRTPPATAEPPWKRGVTGLLYPGTATPAHPAPITWTRQRSAWVMMAGIPATLFFSEVWNRSFSLFNDSTGLHLPLPPTLLRFDVTPIGEAKRVVFLMLLAVLVLVCLHSIGGRQAMGLDERTTPRDHIAAFGYYLRLVCPAAIIGFIVVRAAELAWPSLQPWTGAQAVWPGWLETLRSIGSGFCEEVIATVLICVILEHVRRRGGRTWVGSGIGAVLVVAVHLSYHLHYGLRALVLVIPVYLTVLCWRHTRSLPGIVLGHIAYNLMADLNVNALLALVAFVVVGSLLDNRWWRHRGWKHTHTGPAATNTASGGAL</sequence>
<feature type="transmembrane region" description="Helical" evidence="1">
    <location>
        <begin position="137"/>
        <end position="160"/>
    </location>
</feature>
<reference evidence="4" key="1">
    <citation type="submission" date="2016-10" db="EMBL/GenBank/DDBJ databases">
        <authorList>
            <person name="Varghese N."/>
            <person name="Submissions S."/>
        </authorList>
    </citation>
    <scope>NUCLEOTIDE SEQUENCE [LARGE SCALE GENOMIC DNA]</scope>
    <source>
        <strain evidence="4">CGMCC 4.3525</strain>
    </source>
</reference>
<evidence type="ECO:0000256" key="1">
    <source>
        <dbReference type="SAM" id="Phobius"/>
    </source>
</evidence>
<feature type="domain" description="CAAX prenyl protease 2/Lysostaphin resistance protein A-like" evidence="2">
    <location>
        <begin position="179"/>
        <end position="270"/>
    </location>
</feature>
<dbReference type="Pfam" id="PF02517">
    <property type="entry name" value="Rce1-like"/>
    <property type="match status" value="1"/>
</dbReference>
<proteinExistence type="predicted"/>
<protein>
    <recommendedName>
        <fullName evidence="2">CAAX prenyl protease 2/Lysostaphin resistance protein A-like domain-containing protein</fullName>
    </recommendedName>
</protein>
<evidence type="ECO:0000259" key="2">
    <source>
        <dbReference type="Pfam" id="PF02517"/>
    </source>
</evidence>
<accession>A0A1H9W5P2</accession>
<feature type="transmembrane region" description="Helical" evidence="1">
    <location>
        <begin position="97"/>
        <end position="116"/>
    </location>
</feature>
<gene>
    <name evidence="3" type="ORF">SAMN05216188_13088</name>
</gene>
<keyword evidence="1" id="KW-1133">Transmembrane helix</keyword>
<keyword evidence="1" id="KW-0812">Transmembrane</keyword>
<dbReference type="RefSeq" id="WP_089961085.1">
    <property type="nucleotide sequence ID" value="NZ_FOFR01000030.1"/>
</dbReference>
<dbReference type="InterPro" id="IPR003675">
    <property type="entry name" value="Rce1/LyrA-like_dom"/>
</dbReference>
<keyword evidence="4" id="KW-1185">Reference proteome</keyword>
<dbReference type="AlphaFoldDB" id="A0A1H9W5P2"/>
<dbReference type="Proteomes" id="UP000199352">
    <property type="component" value="Unassembled WGS sequence"/>
</dbReference>
<feature type="transmembrane region" description="Helical" evidence="1">
    <location>
        <begin position="273"/>
        <end position="291"/>
    </location>
</feature>
<dbReference type="GO" id="GO:0080120">
    <property type="term" value="P:CAAX-box protein maturation"/>
    <property type="evidence" value="ECO:0007669"/>
    <property type="project" value="UniProtKB-ARBA"/>
</dbReference>
<dbReference type="OrthoDB" id="10018959at2"/>
<feature type="transmembrane region" description="Helical" evidence="1">
    <location>
        <begin position="212"/>
        <end position="229"/>
    </location>
</feature>
<evidence type="ECO:0000313" key="4">
    <source>
        <dbReference type="Proteomes" id="UP000199352"/>
    </source>
</evidence>
<keyword evidence="1" id="KW-0472">Membrane</keyword>
<organism evidence="3 4">
    <name type="scientific">Lentzea xinjiangensis</name>
    <dbReference type="NCBI Taxonomy" id="402600"/>
    <lineage>
        <taxon>Bacteria</taxon>
        <taxon>Bacillati</taxon>
        <taxon>Actinomycetota</taxon>
        <taxon>Actinomycetes</taxon>
        <taxon>Pseudonocardiales</taxon>
        <taxon>Pseudonocardiaceae</taxon>
        <taxon>Lentzea</taxon>
    </lineage>
</organism>
<name>A0A1H9W5P2_9PSEU</name>
<evidence type="ECO:0000313" key="3">
    <source>
        <dbReference type="EMBL" id="SES28987.1"/>
    </source>
</evidence>
<dbReference type="GO" id="GO:0004175">
    <property type="term" value="F:endopeptidase activity"/>
    <property type="evidence" value="ECO:0007669"/>
    <property type="project" value="UniProtKB-ARBA"/>
</dbReference>